<dbReference type="AlphaFoldDB" id="A0A0L8BDV9"/>
<dbReference type="SUPFAM" id="SSF50998">
    <property type="entry name" value="Quinoprotein alcohol dehydrogenase-like"/>
    <property type="match status" value="1"/>
</dbReference>
<organism evidence="2 3">
    <name type="scientific">Ensifer adhaerens</name>
    <name type="common">Sinorhizobium morelense</name>
    <dbReference type="NCBI Taxonomy" id="106592"/>
    <lineage>
        <taxon>Bacteria</taxon>
        <taxon>Pseudomonadati</taxon>
        <taxon>Pseudomonadota</taxon>
        <taxon>Alphaproteobacteria</taxon>
        <taxon>Hyphomicrobiales</taxon>
        <taxon>Rhizobiaceae</taxon>
        <taxon>Sinorhizobium/Ensifer group</taxon>
        <taxon>Ensifer</taxon>
    </lineage>
</organism>
<protein>
    <recommendedName>
        <fullName evidence="1">Pyrrolo-quinoline quinone repeat domain-containing protein</fullName>
    </recommendedName>
</protein>
<dbReference type="InterPro" id="IPR011047">
    <property type="entry name" value="Quinoprotein_ADH-like_sf"/>
</dbReference>
<gene>
    <name evidence="2" type="ORF">AC244_32855</name>
</gene>
<sequence length="347" mass="37718">MWSVRLANERNVKSRGPVLADGVVYQLFHYDKRDFSESRLMALALATGEELWHATVDHVANRPTIGADGTVFLSSFDGAVAAYDPNGDQIWRCDAIDSNIGPPTLAGSDRLVLAEIHGRARRTWCLNARTGAVLWTFDNGGHSYTLAATQDVVVHATVVSGANFGESTVRVFALSARDGSVRWSATHTEYMFVPAIIDDTVIVGARGAVMGYDLASGKERARLALPEGTAAMHLLALPENSMAVADDATTLRHLELRRQKRFFRSNTKLMERWASPLSNPAVGGPVELGTSISILTENGRLEMFDARQGHRTGALDLRTGHHQSGGTARSGEFLAVAHGRTVCAYRY</sequence>
<name>A0A0L8BDV9_ENSAD</name>
<reference evidence="3" key="1">
    <citation type="submission" date="2015-07" db="EMBL/GenBank/DDBJ databases">
        <title>Whole genome sequence of an Ensifer adhaerens strain isolated from a cave pool in the Wind Cave National Park.</title>
        <authorList>
            <person name="Eng W.W.H."/>
            <person name="Gan H.M."/>
            <person name="Barton H.A."/>
            <person name="Savka M.A."/>
        </authorList>
    </citation>
    <scope>NUCLEOTIDE SEQUENCE [LARGE SCALE GENOMIC DNA]</scope>
    <source>
        <strain evidence="3">SD006</strain>
    </source>
</reference>
<evidence type="ECO:0000259" key="1">
    <source>
        <dbReference type="Pfam" id="PF13360"/>
    </source>
</evidence>
<dbReference type="InterPro" id="IPR018391">
    <property type="entry name" value="PQQ_b-propeller_rpt"/>
</dbReference>
<feature type="domain" description="Pyrrolo-quinoline quinone repeat" evidence="1">
    <location>
        <begin position="37"/>
        <end position="187"/>
    </location>
</feature>
<dbReference type="PANTHER" id="PTHR34512:SF30">
    <property type="entry name" value="OUTER MEMBRANE PROTEIN ASSEMBLY FACTOR BAMB"/>
    <property type="match status" value="1"/>
</dbReference>
<dbReference type="EMBL" id="LGAP01000046">
    <property type="protein sequence ID" value="KOF12881.1"/>
    <property type="molecule type" value="Genomic_DNA"/>
</dbReference>
<dbReference type="SMART" id="SM00564">
    <property type="entry name" value="PQQ"/>
    <property type="match status" value="5"/>
</dbReference>
<dbReference type="PANTHER" id="PTHR34512">
    <property type="entry name" value="CELL SURFACE PROTEIN"/>
    <property type="match status" value="1"/>
</dbReference>
<dbReference type="Pfam" id="PF13360">
    <property type="entry name" value="PQQ_2"/>
    <property type="match status" value="1"/>
</dbReference>
<dbReference type="Gene3D" id="2.130.10.10">
    <property type="entry name" value="YVTN repeat-like/Quinoprotein amine dehydrogenase"/>
    <property type="match status" value="1"/>
</dbReference>
<comment type="caution">
    <text evidence="2">The sequence shown here is derived from an EMBL/GenBank/DDBJ whole genome shotgun (WGS) entry which is preliminary data.</text>
</comment>
<dbReference type="PATRIC" id="fig|106592.7.peg.6048"/>
<accession>A0A0L8BDV9</accession>
<proteinExistence type="predicted"/>
<dbReference type="Proteomes" id="UP000037425">
    <property type="component" value="Unassembled WGS sequence"/>
</dbReference>
<dbReference type="InterPro" id="IPR015943">
    <property type="entry name" value="WD40/YVTN_repeat-like_dom_sf"/>
</dbReference>
<evidence type="ECO:0000313" key="3">
    <source>
        <dbReference type="Proteomes" id="UP000037425"/>
    </source>
</evidence>
<dbReference type="InterPro" id="IPR002372">
    <property type="entry name" value="PQQ_rpt_dom"/>
</dbReference>
<evidence type="ECO:0000313" key="2">
    <source>
        <dbReference type="EMBL" id="KOF12881.1"/>
    </source>
</evidence>